<organism evidence="16 17">
    <name type="scientific">Marinobacterium lutimaris</name>
    <dbReference type="NCBI Taxonomy" id="568106"/>
    <lineage>
        <taxon>Bacteria</taxon>
        <taxon>Pseudomonadati</taxon>
        <taxon>Pseudomonadota</taxon>
        <taxon>Gammaproteobacteria</taxon>
        <taxon>Oceanospirillales</taxon>
        <taxon>Oceanospirillaceae</taxon>
        <taxon>Marinobacterium</taxon>
    </lineage>
</organism>
<proteinExistence type="inferred from homology"/>
<feature type="binding site" evidence="14">
    <location>
        <position position="275"/>
    </location>
    <ligand>
        <name>S-adenosyl-L-methionine</name>
        <dbReference type="ChEBI" id="CHEBI:59789"/>
    </ligand>
</feature>
<keyword evidence="10 14" id="KW-0694">RNA-binding</keyword>
<evidence type="ECO:0000256" key="7">
    <source>
        <dbReference type="ARBA" id="ARBA00022603"/>
    </source>
</evidence>
<dbReference type="InterPro" id="IPR001678">
    <property type="entry name" value="MeTrfase_RsmB-F_NOP2_dom"/>
</dbReference>
<dbReference type="GO" id="GO:0003723">
    <property type="term" value="F:RNA binding"/>
    <property type="evidence" value="ECO:0007669"/>
    <property type="project" value="UniProtKB-UniRule"/>
</dbReference>
<dbReference type="InterPro" id="IPR004573">
    <property type="entry name" value="rRNA_ssu_MeTfrase_B"/>
</dbReference>
<feature type="binding site" evidence="14">
    <location>
        <begin position="251"/>
        <end position="257"/>
    </location>
    <ligand>
        <name>S-adenosyl-L-methionine</name>
        <dbReference type="ChEBI" id="CHEBI:59789"/>
    </ligand>
</feature>
<dbReference type="PANTHER" id="PTHR22807">
    <property type="entry name" value="NOP2 YEAST -RELATED NOL1/NOP2/FMU SUN DOMAIN-CONTAINING"/>
    <property type="match status" value="1"/>
</dbReference>
<dbReference type="InterPro" id="IPR035926">
    <property type="entry name" value="NusB-like_sf"/>
</dbReference>
<feature type="domain" description="SAM-dependent MTase RsmB/NOP-type" evidence="15">
    <location>
        <begin position="161"/>
        <end position="432"/>
    </location>
</feature>
<feature type="active site" description="Nucleophile" evidence="14">
    <location>
        <position position="374"/>
    </location>
</feature>
<feature type="binding site" evidence="14">
    <location>
        <position position="321"/>
    </location>
    <ligand>
        <name>S-adenosyl-L-methionine</name>
        <dbReference type="ChEBI" id="CHEBI:59789"/>
    </ligand>
</feature>
<evidence type="ECO:0000256" key="10">
    <source>
        <dbReference type="ARBA" id="ARBA00022884"/>
    </source>
</evidence>
<dbReference type="EMBL" id="FNVQ01000006">
    <property type="protein sequence ID" value="SEG84422.1"/>
    <property type="molecule type" value="Genomic_DNA"/>
</dbReference>
<evidence type="ECO:0000256" key="6">
    <source>
        <dbReference type="ARBA" id="ARBA00022552"/>
    </source>
</evidence>
<dbReference type="GO" id="GO:0009383">
    <property type="term" value="F:rRNA (cytosine-C5-)-methyltransferase activity"/>
    <property type="evidence" value="ECO:0007669"/>
    <property type="project" value="TreeGrafter"/>
</dbReference>
<evidence type="ECO:0000256" key="13">
    <source>
        <dbReference type="ARBA" id="ARBA00047283"/>
    </source>
</evidence>
<keyword evidence="8 14" id="KW-0808">Transferase</keyword>
<sequence length="439" mass="49034">MNIRVRAATLIASLLQQRGSLKSLLPEALDGCEPRDRPLLRQLCYGTLRDLYRLDSIAGKLLKRPFREQDQDLRALLLIGLYQLRSLRIPAHAAVSETVDGAELLSKEWAGKLINAVLRRYQREQDKIESGLANDEAFRWNHPDWLIEKLKHNWPDHWQAILAANDNQAPLTLRVNKRLLTREEALQQLSDAGIAATPGEFSAEAITLAEARDTSEIPGFAEGRFSVQDEAAQLANLLLNAEKGDRVLDACAAPGGKLCHLLEANPSLGEVVAVEMEPVRVERTRDNLERLKLSHECVLHLGDASAGDWWDGKPFDRILVDAPCSGTGVIRRNPDIKLLRRNEEILALANLQLSILSNLWRMLKPGGRLVYATCSVFPQENERIMQRFVKLHADAQAEPVPLACGIERPFGRQLFPVDGGHDGFFYAILTKQPDAGTDK</sequence>
<dbReference type="FunFam" id="3.40.50.150:FF:000022">
    <property type="entry name" value="Ribosomal RNA small subunit methyltransferase B"/>
    <property type="match status" value="1"/>
</dbReference>
<comment type="catalytic activity">
    <reaction evidence="13">
        <text>cytidine(967) in 16S rRNA + S-adenosyl-L-methionine = 5-methylcytidine(967) in 16S rRNA + S-adenosyl-L-homocysteine + H(+)</text>
        <dbReference type="Rhea" id="RHEA:42748"/>
        <dbReference type="Rhea" id="RHEA-COMP:10219"/>
        <dbReference type="Rhea" id="RHEA-COMP:10220"/>
        <dbReference type="ChEBI" id="CHEBI:15378"/>
        <dbReference type="ChEBI" id="CHEBI:57856"/>
        <dbReference type="ChEBI" id="CHEBI:59789"/>
        <dbReference type="ChEBI" id="CHEBI:74483"/>
        <dbReference type="ChEBI" id="CHEBI:82748"/>
        <dbReference type="EC" id="2.1.1.176"/>
    </reaction>
</comment>
<evidence type="ECO:0000259" key="15">
    <source>
        <dbReference type="PROSITE" id="PS51686"/>
    </source>
</evidence>
<gene>
    <name evidence="16" type="ORF">SAMN05444390_106133</name>
</gene>
<comment type="function">
    <text evidence="1">Specifically methylates the cytosine at position 967 (m5C967) of 16S rRNA.</text>
</comment>
<accession>A0A1H6DH01</accession>
<keyword evidence="6" id="KW-0698">rRNA processing</keyword>
<dbReference type="InterPro" id="IPR018314">
    <property type="entry name" value="RsmB/NOL1/NOP2-like_CS"/>
</dbReference>
<dbReference type="Gene3D" id="3.40.50.150">
    <property type="entry name" value="Vaccinia Virus protein VP39"/>
    <property type="match status" value="1"/>
</dbReference>
<dbReference type="InterPro" id="IPR054728">
    <property type="entry name" value="RsmB-like_ferredoxin"/>
</dbReference>
<protein>
    <recommendedName>
        <fullName evidence="4">16S rRNA (cytosine(967)-C(5))-methyltransferase</fullName>
        <ecNumber evidence="4">2.1.1.176</ecNumber>
    </recommendedName>
    <alternativeName>
        <fullName evidence="11">16S rRNA m5C967 methyltransferase</fullName>
    </alternativeName>
    <alternativeName>
        <fullName evidence="12">rRNA (cytosine-C(5)-)-methyltransferase RsmB</fullName>
    </alternativeName>
</protein>
<dbReference type="GO" id="GO:0070475">
    <property type="term" value="P:rRNA base methylation"/>
    <property type="evidence" value="ECO:0007669"/>
    <property type="project" value="TreeGrafter"/>
</dbReference>
<dbReference type="PRINTS" id="PR02008">
    <property type="entry name" value="RCMTFAMILY"/>
</dbReference>
<dbReference type="EC" id="2.1.1.176" evidence="4"/>
<evidence type="ECO:0000256" key="14">
    <source>
        <dbReference type="PROSITE-ProRule" id="PRU01023"/>
    </source>
</evidence>
<dbReference type="NCBIfam" id="NF008149">
    <property type="entry name" value="PRK10901.1"/>
    <property type="match status" value="1"/>
</dbReference>
<dbReference type="InterPro" id="IPR049560">
    <property type="entry name" value="MeTrfase_RsmB-F_NOP2_cat"/>
</dbReference>
<dbReference type="PROSITE" id="PS01153">
    <property type="entry name" value="NOL1_NOP2_SUN"/>
    <property type="match status" value="1"/>
</dbReference>
<dbReference type="GO" id="GO:0005829">
    <property type="term" value="C:cytosol"/>
    <property type="evidence" value="ECO:0007669"/>
    <property type="project" value="TreeGrafter"/>
</dbReference>
<keyword evidence="5" id="KW-0963">Cytoplasm</keyword>
<evidence type="ECO:0000256" key="1">
    <source>
        <dbReference type="ARBA" id="ARBA00002724"/>
    </source>
</evidence>
<evidence type="ECO:0000256" key="4">
    <source>
        <dbReference type="ARBA" id="ARBA00012140"/>
    </source>
</evidence>
<dbReference type="Pfam" id="PF01189">
    <property type="entry name" value="Methyltr_RsmB-F"/>
    <property type="match status" value="1"/>
</dbReference>
<name>A0A1H6DH01_9GAMM</name>
<dbReference type="NCBIfam" id="TIGR00563">
    <property type="entry name" value="rsmB"/>
    <property type="match status" value="1"/>
</dbReference>
<dbReference type="PANTHER" id="PTHR22807:SF61">
    <property type="entry name" value="NOL1_NOP2_SUN FAMILY PROTEIN _ ANTITERMINATION NUSB DOMAIN-CONTAINING PROTEIN"/>
    <property type="match status" value="1"/>
</dbReference>
<dbReference type="GO" id="GO:0006355">
    <property type="term" value="P:regulation of DNA-templated transcription"/>
    <property type="evidence" value="ECO:0007669"/>
    <property type="project" value="InterPro"/>
</dbReference>
<keyword evidence="17" id="KW-1185">Reference proteome</keyword>
<dbReference type="Pfam" id="PF01029">
    <property type="entry name" value="NusB"/>
    <property type="match status" value="1"/>
</dbReference>
<dbReference type="InterPro" id="IPR029063">
    <property type="entry name" value="SAM-dependent_MTases_sf"/>
</dbReference>
<evidence type="ECO:0000313" key="17">
    <source>
        <dbReference type="Proteomes" id="UP000236745"/>
    </source>
</evidence>
<dbReference type="AlphaFoldDB" id="A0A1H6DH01"/>
<dbReference type="OrthoDB" id="9810297at2"/>
<comment type="similarity">
    <text evidence="3 14">Belongs to the class I-like SAM-binding methyltransferase superfamily. RsmB/NOP family.</text>
</comment>
<comment type="subcellular location">
    <subcellularLocation>
        <location evidence="2">Cytoplasm</location>
    </subcellularLocation>
</comment>
<reference evidence="16 17" key="1">
    <citation type="submission" date="2016-10" db="EMBL/GenBank/DDBJ databases">
        <authorList>
            <person name="de Groot N.N."/>
        </authorList>
    </citation>
    <scope>NUCLEOTIDE SEQUENCE [LARGE SCALE GENOMIC DNA]</scope>
    <source>
        <strain evidence="16 17">DSM 22012</strain>
    </source>
</reference>
<dbReference type="PROSITE" id="PS51686">
    <property type="entry name" value="SAM_MT_RSMB_NOP"/>
    <property type="match status" value="1"/>
</dbReference>
<dbReference type="SUPFAM" id="SSF53335">
    <property type="entry name" value="S-adenosyl-L-methionine-dependent methyltransferases"/>
    <property type="match status" value="1"/>
</dbReference>
<evidence type="ECO:0000256" key="2">
    <source>
        <dbReference type="ARBA" id="ARBA00004496"/>
    </source>
</evidence>
<dbReference type="Gene3D" id="3.30.70.1170">
    <property type="entry name" value="Sun protein, domain 3"/>
    <property type="match status" value="1"/>
</dbReference>
<dbReference type="SUPFAM" id="SSF48013">
    <property type="entry name" value="NusB-like"/>
    <property type="match status" value="1"/>
</dbReference>
<evidence type="ECO:0000256" key="12">
    <source>
        <dbReference type="ARBA" id="ARBA00031088"/>
    </source>
</evidence>
<evidence type="ECO:0000256" key="11">
    <source>
        <dbReference type="ARBA" id="ARBA00030399"/>
    </source>
</evidence>
<dbReference type="CDD" id="cd02440">
    <property type="entry name" value="AdoMet_MTases"/>
    <property type="match status" value="1"/>
</dbReference>
<dbReference type="Gene3D" id="1.10.940.10">
    <property type="entry name" value="NusB-like"/>
    <property type="match status" value="1"/>
</dbReference>
<evidence type="ECO:0000256" key="9">
    <source>
        <dbReference type="ARBA" id="ARBA00022691"/>
    </source>
</evidence>
<dbReference type="Proteomes" id="UP000236745">
    <property type="component" value="Unassembled WGS sequence"/>
</dbReference>
<keyword evidence="7 14" id="KW-0489">Methyltransferase</keyword>
<keyword evidence="9 14" id="KW-0949">S-adenosyl-L-methionine</keyword>
<evidence type="ECO:0000256" key="3">
    <source>
        <dbReference type="ARBA" id="ARBA00007494"/>
    </source>
</evidence>
<dbReference type="InterPro" id="IPR023267">
    <property type="entry name" value="RCMT"/>
</dbReference>
<evidence type="ECO:0000313" key="16">
    <source>
        <dbReference type="EMBL" id="SEG84422.1"/>
    </source>
</evidence>
<comment type="caution">
    <text evidence="14">Lacks conserved residue(s) required for the propagation of feature annotation.</text>
</comment>
<dbReference type="Pfam" id="PF22458">
    <property type="entry name" value="RsmF-B_ferredox"/>
    <property type="match status" value="1"/>
</dbReference>
<evidence type="ECO:0000256" key="5">
    <source>
        <dbReference type="ARBA" id="ARBA00022490"/>
    </source>
</evidence>
<evidence type="ECO:0000256" key="8">
    <source>
        <dbReference type="ARBA" id="ARBA00022679"/>
    </source>
</evidence>
<dbReference type="InterPro" id="IPR006027">
    <property type="entry name" value="NusB_RsmB_TIM44"/>
</dbReference>
<dbReference type="RefSeq" id="WP_104005373.1">
    <property type="nucleotide sequence ID" value="NZ_FNVQ01000006.1"/>
</dbReference>